<organism evidence="5">
    <name type="scientific">Pseudictyota dubia</name>
    <dbReference type="NCBI Taxonomy" id="2749911"/>
    <lineage>
        <taxon>Eukaryota</taxon>
        <taxon>Sar</taxon>
        <taxon>Stramenopiles</taxon>
        <taxon>Ochrophyta</taxon>
        <taxon>Bacillariophyta</taxon>
        <taxon>Mediophyceae</taxon>
        <taxon>Biddulphiophycidae</taxon>
        <taxon>Eupodiscales</taxon>
        <taxon>Odontellaceae</taxon>
        <taxon>Pseudictyota</taxon>
    </lineage>
</organism>
<dbReference type="PROSITE" id="PS00211">
    <property type="entry name" value="ABC_TRANSPORTER_1"/>
    <property type="match status" value="1"/>
</dbReference>
<feature type="region of interest" description="Disordered" evidence="3">
    <location>
        <begin position="375"/>
        <end position="394"/>
    </location>
</feature>
<dbReference type="InterPro" id="IPR003439">
    <property type="entry name" value="ABC_transporter-like_ATP-bd"/>
</dbReference>
<evidence type="ECO:0000256" key="1">
    <source>
        <dbReference type="ARBA" id="ARBA00022741"/>
    </source>
</evidence>
<dbReference type="GO" id="GO:0016887">
    <property type="term" value="F:ATP hydrolysis activity"/>
    <property type="evidence" value="ECO:0007669"/>
    <property type="project" value="InterPro"/>
</dbReference>
<dbReference type="InterPro" id="IPR013283">
    <property type="entry name" value="RLI1"/>
</dbReference>
<proteinExistence type="predicted"/>
<evidence type="ECO:0000313" key="5">
    <source>
        <dbReference type="EMBL" id="CAD8325352.1"/>
    </source>
</evidence>
<sequence length="593" mass="65500">MACAVCVNRCKQCPGGAVSVVKVPTNLTTNVTHQYGPNSFKLHGLPSPRPGRVLGLLGTNGSGKSTALKILSGRIKPNLGHTEEMAAPEWSEVVSYYRGSDLQNYFKALVEDRLKFACKPQLEAGFVRRLRGQTVRSAMEARNERGRMDYYCRKLELDHLLDRNLEDLSGGELQRFAAACTFCRDANVYLFDEVTSFLDIHQRLKVSALVREIVEEDPGKHVVVVEHDLAILDAMSDYVQCLYGSPGAYGVVTGPSRVRNGINQFLAGYFRAENMRFRDHELTFKTATPDFLVEDEAGKSGAEDGATTGLKVGTLHYPASSFTRESRNVEGGVTSKFTLSVEAGSLRDGECVVLMGENGTGKTTFMEMLAGRLEEEEGSNKSESSTSLASQGVSYKEQGLNPKLRRFSGTVQDILEKRINAALGDRLFRLLVMKALKVDEMLDLPVASLSGGEMQRLSIALCLGKPARFYLIDEPSAALDCEQRIVAAKVMKRWVASHLGRTLLLVEHDFVMASAMADRVVVYEGTPGVECTASSPMCVADGFNRFLSRLNVTIRLDPINFRPRINKRGGRIDKEQRTKGEYYAVKGSWEEEN</sequence>
<dbReference type="Pfam" id="PF00005">
    <property type="entry name" value="ABC_tran"/>
    <property type="match status" value="2"/>
</dbReference>
<keyword evidence="2" id="KW-0067">ATP-binding</keyword>
<feature type="domain" description="ABC transporter" evidence="4">
    <location>
        <begin position="26"/>
        <end position="269"/>
    </location>
</feature>
<accession>A0A7R9ZHT3</accession>
<dbReference type="InterPro" id="IPR003593">
    <property type="entry name" value="AAA+_ATPase"/>
</dbReference>
<dbReference type="InterPro" id="IPR017871">
    <property type="entry name" value="ABC_transporter-like_CS"/>
</dbReference>
<keyword evidence="1" id="KW-0547">Nucleotide-binding</keyword>
<protein>
    <recommendedName>
        <fullName evidence="4">ABC transporter domain-containing protein</fullName>
    </recommendedName>
</protein>
<reference evidence="5" key="1">
    <citation type="submission" date="2021-01" db="EMBL/GenBank/DDBJ databases">
        <authorList>
            <person name="Corre E."/>
            <person name="Pelletier E."/>
            <person name="Niang G."/>
            <person name="Scheremetjew M."/>
            <person name="Finn R."/>
            <person name="Kale V."/>
            <person name="Holt S."/>
            <person name="Cochrane G."/>
            <person name="Meng A."/>
            <person name="Brown T."/>
            <person name="Cohen L."/>
        </authorList>
    </citation>
    <scope>NUCLEOTIDE SEQUENCE</scope>
    <source>
        <strain evidence="5">CCMP147</strain>
    </source>
</reference>
<dbReference type="AlphaFoldDB" id="A0A7R9ZHT3"/>
<dbReference type="Gene3D" id="3.40.50.300">
    <property type="entry name" value="P-loop containing nucleotide triphosphate hydrolases"/>
    <property type="match status" value="2"/>
</dbReference>
<evidence type="ECO:0000259" key="4">
    <source>
        <dbReference type="PROSITE" id="PS50893"/>
    </source>
</evidence>
<feature type="domain" description="ABC transporter" evidence="4">
    <location>
        <begin position="324"/>
        <end position="550"/>
    </location>
</feature>
<dbReference type="SMART" id="SM00382">
    <property type="entry name" value="AAA"/>
    <property type="match status" value="2"/>
</dbReference>
<dbReference type="EMBL" id="HBED01047370">
    <property type="protein sequence ID" value="CAD8325352.1"/>
    <property type="molecule type" value="Transcribed_RNA"/>
</dbReference>
<evidence type="ECO:0000256" key="3">
    <source>
        <dbReference type="SAM" id="MobiDB-lite"/>
    </source>
</evidence>
<gene>
    <name evidence="5" type="ORF">TDUB1175_LOCUS23772</name>
</gene>
<evidence type="ECO:0000256" key="2">
    <source>
        <dbReference type="ARBA" id="ARBA00022840"/>
    </source>
</evidence>
<dbReference type="InterPro" id="IPR027417">
    <property type="entry name" value="P-loop_NTPase"/>
</dbReference>
<dbReference type="SUPFAM" id="SSF52540">
    <property type="entry name" value="P-loop containing nucleoside triphosphate hydrolases"/>
    <property type="match status" value="2"/>
</dbReference>
<dbReference type="PROSITE" id="PS50893">
    <property type="entry name" value="ABC_TRANSPORTER_2"/>
    <property type="match status" value="2"/>
</dbReference>
<dbReference type="GO" id="GO:0005524">
    <property type="term" value="F:ATP binding"/>
    <property type="evidence" value="ECO:0007669"/>
    <property type="project" value="UniProtKB-KW"/>
</dbReference>
<dbReference type="PRINTS" id="PR01868">
    <property type="entry name" value="ABCEFAMILY"/>
</dbReference>
<name>A0A7R9ZHT3_9STRA</name>
<dbReference type="PANTHER" id="PTHR19248">
    <property type="entry name" value="ATP-BINDING TRANSPORT PROTEIN-RELATED"/>
    <property type="match status" value="1"/>
</dbReference>